<dbReference type="PANTHER" id="PTHR48111">
    <property type="entry name" value="REGULATOR OF RPOS"/>
    <property type="match status" value="1"/>
</dbReference>
<dbReference type="GO" id="GO:0000156">
    <property type="term" value="F:phosphorelay response regulator activity"/>
    <property type="evidence" value="ECO:0007669"/>
    <property type="project" value="TreeGrafter"/>
</dbReference>
<feature type="domain" description="Response regulatory" evidence="4">
    <location>
        <begin position="3"/>
        <end position="117"/>
    </location>
</feature>
<evidence type="ECO:0000256" key="2">
    <source>
        <dbReference type="PROSITE-ProRule" id="PRU00169"/>
    </source>
</evidence>
<reference evidence="6 7" key="1">
    <citation type="submission" date="2019-12" db="EMBL/GenBank/DDBJ databases">
        <title>Genomic-based taxomic classification of the family Erythrobacteraceae.</title>
        <authorList>
            <person name="Xu L."/>
        </authorList>
    </citation>
    <scope>NUCLEOTIDE SEQUENCE [LARGE SCALE GENOMIC DNA]</scope>
    <source>
        <strain evidence="6 7">DSM 18604</strain>
    </source>
</reference>
<evidence type="ECO:0000256" key="1">
    <source>
        <dbReference type="ARBA" id="ARBA00023125"/>
    </source>
</evidence>
<feature type="modified residue" description="4-aspartylphosphate" evidence="2">
    <location>
        <position position="52"/>
    </location>
</feature>
<gene>
    <name evidence="6" type="ORF">GRI39_05060</name>
</gene>
<dbReference type="InterPro" id="IPR036388">
    <property type="entry name" value="WH-like_DNA-bd_sf"/>
</dbReference>
<dbReference type="Proteomes" id="UP000460561">
    <property type="component" value="Unassembled WGS sequence"/>
</dbReference>
<accession>A0A845A536</accession>
<dbReference type="InterPro" id="IPR001789">
    <property type="entry name" value="Sig_transdc_resp-reg_receiver"/>
</dbReference>
<organism evidence="6 7">
    <name type="scientific">Altericroceibacterium indicum</name>
    <dbReference type="NCBI Taxonomy" id="374177"/>
    <lineage>
        <taxon>Bacteria</taxon>
        <taxon>Pseudomonadati</taxon>
        <taxon>Pseudomonadota</taxon>
        <taxon>Alphaproteobacteria</taxon>
        <taxon>Sphingomonadales</taxon>
        <taxon>Erythrobacteraceae</taxon>
        <taxon>Altericroceibacterium</taxon>
    </lineage>
</organism>
<name>A0A845A536_9SPHN</name>
<dbReference type="Gene3D" id="3.40.50.2300">
    <property type="match status" value="1"/>
</dbReference>
<dbReference type="Pfam" id="PF00072">
    <property type="entry name" value="Response_reg"/>
    <property type="match status" value="1"/>
</dbReference>
<feature type="domain" description="OmpR/PhoB-type" evidence="5">
    <location>
        <begin position="125"/>
        <end position="219"/>
    </location>
</feature>
<dbReference type="EMBL" id="WTYQ01000002">
    <property type="protein sequence ID" value="MXP25412.1"/>
    <property type="molecule type" value="Genomic_DNA"/>
</dbReference>
<dbReference type="InterPro" id="IPR001867">
    <property type="entry name" value="OmpR/PhoB-type_DNA-bd"/>
</dbReference>
<dbReference type="PANTHER" id="PTHR48111:SF37">
    <property type="entry name" value="RESPONSE REGULATOR PROTEIN CARR"/>
    <property type="match status" value="1"/>
</dbReference>
<dbReference type="GO" id="GO:0006355">
    <property type="term" value="P:regulation of DNA-templated transcription"/>
    <property type="evidence" value="ECO:0007669"/>
    <property type="project" value="InterPro"/>
</dbReference>
<evidence type="ECO:0000259" key="5">
    <source>
        <dbReference type="PROSITE" id="PS51755"/>
    </source>
</evidence>
<protein>
    <submittedName>
        <fullName evidence="6">Response regulator</fullName>
    </submittedName>
</protein>
<keyword evidence="2" id="KW-0597">Phosphoprotein</keyword>
<dbReference type="PROSITE" id="PS51755">
    <property type="entry name" value="OMPR_PHOB"/>
    <property type="match status" value="1"/>
</dbReference>
<dbReference type="SMART" id="SM00862">
    <property type="entry name" value="Trans_reg_C"/>
    <property type="match status" value="1"/>
</dbReference>
<dbReference type="InterPro" id="IPR039420">
    <property type="entry name" value="WalR-like"/>
</dbReference>
<dbReference type="Gene3D" id="6.10.250.690">
    <property type="match status" value="1"/>
</dbReference>
<dbReference type="SUPFAM" id="SSF52172">
    <property type="entry name" value="CheY-like"/>
    <property type="match status" value="1"/>
</dbReference>
<feature type="DNA-binding region" description="OmpR/PhoB-type" evidence="3">
    <location>
        <begin position="125"/>
        <end position="219"/>
    </location>
</feature>
<proteinExistence type="predicted"/>
<keyword evidence="7" id="KW-1185">Reference proteome</keyword>
<dbReference type="RefSeq" id="WP_160738648.1">
    <property type="nucleotide sequence ID" value="NZ_WTYQ01000002.1"/>
</dbReference>
<dbReference type="Gene3D" id="1.10.10.10">
    <property type="entry name" value="Winged helix-like DNA-binding domain superfamily/Winged helix DNA-binding domain"/>
    <property type="match status" value="1"/>
</dbReference>
<dbReference type="GO" id="GO:0005829">
    <property type="term" value="C:cytosol"/>
    <property type="evidence" value="ECO:0007669"/>
    <property type="project" value="TreeGrafter"/>
</dbReference>
<evidence type="ECO:0000313" key="6">
    <source>
        <dbReference type="EMBL" id="MXP25412.1"/>
    </source>
</evidence>
<dbReference type="Pfam" id="PF00486">
    <property type="entry name" value="Trans_reg_C"/>
    <property type="match status" value="1"/>
</dbReference>
<evidence type="ECO:0000313" key="7">
    <source>
        <dbReference type="Proteomes" id="UP000460561"/>
    </source>
</evidence>
<comment type="caution">
    <text evidence="6">The sequence shown here is derived from an EMBL/GenBank/DDBJ whole genome shotgun (WGS) entry which is preliminary data.</text>
</comment>
<dbReference type="GO" id="GO:0032993">
    <property type="term" value="C:protein-DNA complex"/>
    <property type="evidence" value="ECO:0007669"/>
    <property type="project" value="TreeGrafter"/>
</dbReference>
<keyword evidence="1 3" id="KW-0238">DNA-binding</keyword>
<dbReference type="AlphaFoldDB" id="A0A845A536"/>
<dbReference type="InterPro" id="IPR011006">
    <property type="entry name" value="CheY-like_superfamily"/>
</dbReference>
<dbReference type="SMART" id="SM00448">
    <property type="entry name" value="REC"/>
    <property type="match status" value="1"/>
</dbReference>
<sequence>MPRLLVAEDDADLGPAIKQSLELDGYVVDLYVRGDDALAAAAVTKYDVLLLDIGLPQMTGLDVLSHLRNTGDATPVIIVTAFDRKRQRIDGLDAGADDYVVKPVDLEELAARIRAQLRRQDRRQSDIASVGDVTIDFTGQVASLNGTRVSLTAKEFRILALLVRRARRFVSKTDLEGELYDQEHWAESNTVEVAISSLRRKFGRDFIRTARGLGYMVGGKIS</sequence>
<dbReference type="GO" id="GO:0000976">
    <property type="term" value="F:transcription cis-regulatory region binding"/>
    <property type="evidence" value="ECO:0007669"/>
    <property type="project" value="TreeGrafter"/>
</dbReference>
<evidence type="ECO:0000259" key="4">
    <source>
        <dbReference type="PROSITE" id="PS50110"/>
    </source>
</evidence>
<dbReference type="CDD" id="cd00383">
    <property type="entry name" value="trans_reg_C"/>
    <property type="match status" value="1"/>
</dbReference>
<dbReference type="OrthoDB" id="9802426at2"/>
<dbReference type="PROSITE" id="PS50110">
    <property type="entry name" value="RESPONSE_REGULATORY"/>
    <property type="match status" value="1"/>
</dbReference>
<evidence type="ECO:0000256" key="3">
    <source>
        <dbReference type="PROSITE-ProRule" id="PRU01091"/>
    </source>
</evidence>